<keyword evidence="1" id="KW-0479">Metal-binding</keyword>
<dbReference type="KEGG" id="svp:Pan189_23380"/>
<dbReference type="GO" id="GO:0046872">
    <property type="term" value="F:metal ion binding"/>
    <property type="evidence" value="ECO:0007669"/>
    <property type="project" value="UniProtKB-KW"/>
</dbReference>
<proteinExistence type="predicted"/>
<dbReference type="Pfam" id="PF07687">
    <property type="entry name" value="M20_dimer"/>
    <property type="match status" value="1"/>
</dbReference>
<dbReference type="Proteomes" id="UP000317318">
    <property type="component" value="Chromosome"/>
</dbReference>
<dbReference type="Gene3D" id="3.30.70.360">
    <property type="match status" value="1"/>
</dbReference>
<dbReference type="InterPro" id="IPR036264">
    <property type="entry name" value="Bact_exopeptidase_dim_dom"/>
</dbReference>
<dbReference type="SUPFAM" id="SSF55031">
    <property type="entry name" value="Bacterial exopeptidase dimerisation domain"/>
    <property type="match status" value="1"/>
</dbReference>
<reference evidence="5 6" key="1">
    <citation type="submission" date="2019-02" db="EMBL/GenBank/DDBJ databases">
        <title>Deep-cultivation of Planctomycetes and their phenomic and genomic characterization uncovers novel biology.</title>
        <authorList>
            <person name="Wiegand S."/>
            <person name="Jogler M."/>
            <person name="Boedeker C."/>
            <person name="Pinto D."/>
            <person name="Vollmers J."/>
            <person name="Rivas-Marin E."/>
            <person name="Kohn T."/>
            <person name="Peeters S.H."/>
            <person name="Heuer A."/>
            <person name="Rast P."/>
            <person name="Oberbeckmann S."/>
            <person name="Bunk B."/>
            <person name="Jeske O."/>
            <person name="Meyerdierks A."/>
            <person name="Storesund J.E."/>
            <person name="Kallscheuer N."/>
            <person name="Luecker S."/>
            <person name="Lage O.M."/>
            <person name="Pohl T."/>
            <person name="Merkel B.J."/>
            <person name="Hornburger P."/>
            <person name="Mueller R.-W."/>
            <person name="Bruemmer F."/>
            <person name="Labrenz M."/>
            <person name="Spormann A.M."/>
            <person name="Op den Camp H."/>
            <person name="Overmann J."/>
            <person name="Amann R."/>
            <person name="Jetten M.S.M."/>
            <person name="Mascher T."/>
            <person name="Medema M.H."/>
            <person name="Devos D.P."/>
            <person name="Kaster A.-K."/>
            <person name="Ovreas L."/>
            <person name="Rohde M."/>
            <person name="Galperin M.Y."/>
            <person name="Jogler C."/>
        </authorList>
    </citation>
    <scope>NUCLEOTIDE SEQUENCE [LARGE SCALE GENOMIC DNA]</scope>
    <source>
        <strain evidence="5 6">Pan189</strain>
    </source>
</reference>
<dbReference type="GO" id="GO:0006526">
    <property type="term" value="P:L-arginine biosynthetic process"/>
    <property type="evidence" value="ECO:0007669"/>
    <property type="project" value="TreeGrafter"/>
</dbReference>
<dbReference type="AlphaFoldDB" id="A0A517R241"/>
<evidence type="ECO:0000313" key="5">
    <source>
        <dbReference type="EMBL" id="QDT37955.1"/>
    </source>
</evidence>
<dbReference type="GO" id="GO:0009014">
    <property type="term" value="F:succinyl-diaminopimelate desuccinylase activity"/>
    <property type="evidence" value="ECO:0007669"/>
    <property type="project" value="UniProtKB-EC"/>
</dbReference>
<keyword evidence="2 5" id="KW-0378">Hydrolase</keyword>
<protein>
    <submittedName>
        <fullName evidence="5">Succinyl-diaminopimelate desuccinylase</fullName>
        <ecNumber evidence="5">3.5.1.18</ecNumber>
    </submittedName>
</protein>
<dbReference type="EMBL" id="CP036268">
    <property type="protein sequence ID" value="QDT37955.1"/>
    <property type="molecule type" value="Genomic_DNA"/>
</dbReference>
<dbReference type="InterPro" id="IPR011650">
    <property type="entry name" value="Peptidase_M20_dimer"/>
</dbReference>
<evidence type="ECO:0000256" key="2">
    <source>
        <dbReference type="ARBA" id="ARBA00022801"/>
    </source>
</evidence>
<evidence type="ECO:0000256" key="3">
    <source>
        <dbReference type="ARBA" id="ARBA00023285"/>
    </source>
</evidence>
<dbReference type="GO" id="GO:0008777">
    <property type="term" value="F:acetylornithine deacetylase activity"/>
    <property type="evidence" value="ECO:0007669"/>
    <property type="project" value="TreeGrafter"/>
</dbReference>
<evidence type="ECO:0000259" key="4">
    <source>
        <dbReference type="Pfam" id="PF07687"/>
    </source>
</evidence>
<keyword evidence="6" id="KW-1185">Reference proteome</keyword>
<dbReference type="SUPFAM" id="SSF53187">
    <property type="entry name" value="Zn-dependent exopeptidases"/>
    <property type="match status" value="1"/>
</dbReference>
<evidence type="ECO:0000256" key="1">
    <source>
        <dbReference type="ARBA" id="ARBA00022723"/>
    </source>
</evidence>
<dbReference type="Gene3D" id="3.40.630.10">
    <property type="entry name" value="Zn peptidases"/>
    <property type="match status" value="1"/>
</dbReference>
<dbReference type="EC" id="3.5.1.18" evidence="5"/>
<evidence type="ECO:0000313" key="6">
    <source>
        <dbReference type="Proteomes" id="UP000317318"/>
    </source>
</evidence>
<dbReference type="InterPro" id="IPR050072">
    <property type="entry name" value="Peptidase_M20A"/>
</dbReference>
<organism evidence="5 6">
    <name type="scientific">Stratiformator vulcanicus</name>
    <dbReference type="NCBI Taxonomy" id="2527980"/>
    <lineage>
        <taxon>Bacteria</taxon>
        <taxon>Pseudomonadati</taxon>
        <taxon>Planctomycetota</taxon>
        <taxon>Planctomycetia</taxon>
        <taxon>Planctomycetales</taxon>
        <taxon>Planctomycetaceae</taxon>
        <taxon>Stratiformator</taxon>
    </lineage>
</organism>
<accession>A0A517R241</accession>
<gene>
    <name evidence="5" type="primary">dapE_2</name>
    <name evidence="5" type="ORF">Pan189_23380</name>
</gene>
<dbReference type="Pfam" id="PF01546">
    <property type="entry name" value="Peptidase_M20"/>
    <property type="match status" value="1"/>
</dbReference>
<dbReference type="InterPro" id="IPR002933">
    <property type="entry name" value="Peptidase_M20"/>
</dbReference>
<name>A0A517R241_9PLAN</name>
<feature type="domain" description="Peptidase M20 dimerisation" evidence="4">
    <location>
        <begin position="185"/>
        <end position="294"/>
    </location>
</feature>
<dbReference type="PANTHER" id="PTHR43808:SF31">
    <property type="entry name" value="N-ACETYL-L-CITRULLINE DEACETYLASE"/>
    <property type="match status" value="1"/>
</dbReference>
<sequence>MVKDSLNKDNMSSSDNELRSRLTALTRDLVLIPSTDSRPRERKRCFEFLQNHLEQGEGIRTDYFESRGYHSMVVRPDGVDEPDVLLCGHIDVIEHSDPDCYHSKLNEGRIYGPGTGDMKGQIAILVELHRALHTAHPGLSLGLALTSDEERGGFDGIRYLIDEVGLRCGVAIIPDGGSLNDVTTEEKGVLHAQVMRSGHEAHAARPWLGDNALESLIQSLSRLRDHFDQYWPSESIEEQVNHWFPTCSITICSTENTTPNRIPEKATAVLDIRFPPPYSVESVISQVRDVLGPECLLQPLMTAEPTHLDPDPLFCKATEEMTGNSVRLVRASGGSDGRFFRQQGIPVNLSRPLVGNLHAVDEWIEIDSMVRYYRVCESYIRQRLAISINGMG</sequence>
<keyword evidence="3" id="KW-0170">Cobalt</keyword>
<dbReference type="PANTHER" id="PTHR43808">
    <property type="entry name" value="ACETYLORNITHINE DEACETYLASE"/>
    <property type="match status" value="1"/>
</dbReference>